<proteinExistence type="predicted"/>
<dbReference type="EMBL" id="BMOS01000015">
    <property type="protein sequence ID" value="GGN59856.1"/>
    <property type="molecule type" value="Genomic_DNA"/>
</dbReference>
<reference evidence="1" key="2">
    <citation type="submission" date="2020-09" db="EMBL/GenBank/DDBJ databases">
        <authorList>
            <person name="Sun Q."/>
            <person name="Ohkuma M."/>
        </authorList>
    </citation>
    <scope>NUCLEOTIDE SEQUENCE</scope>
    <source>
        <strain evidence="1">JCM 17251</strain>
    </source>
</reference>
<evidence type="ECO:0000313" key="1">
    <source>
        <dbReference type="EMBL" id="GGN59856.1"/>
    </source>
</evidence>
<organism evidence="1 2">
    <name type="scientific">Oceanobacillus indicireducens</name>
    <dbReference type="NCBI Taxonomy" id="1004261"/>
    <lineage>
        <taxon>Bacteria</taxon>
        <taxon>Bacillati</taxon>
        <taxon>Bacillota</taxon>
        <taxon>Bacilli</taxon>
        <taxon>Bacillales</taxon>
        <taxon>Bacillaceae</taxon>
        <taxon>Oceanobacillus</taxon>
    </lineage>
</organism>
<reference evidence="1" key="1">
    <citation type="journal article" date="2014" name="Int. J. Syst. Evol. Microbiol.">
        <title>Complete genome sequence of Corynebacterium casei LMG S-19264T (=DSM 44701T), isolated from a smear-ripened cheese.</title>
        <authorList>
            <consortium name="US DOE Joint Genome Institute (JGI-PGF)"/>
            <person name="Walter F."/>
            <person name="Albersmeier A."/>
            <person name="Kalinowski J."/>
            <person name="Ruckert C."/>
        </authorList>
    </citation>
    <scope>NUCLEOTIDE SEQUENCE</scope>
    <source>
        <strain evidence="1">JCM 17251</strain>
    </source>
</reference>
<comment type="caution">
    <text evidence="1">The sequence shown here is derived from an EMBL/GenBank/DDBJ whole genome shotgun (WGS) entry which is preliminary data.</text>
</comment>
<dbReference type="Proteomes" id="UP000624041">
    <property type="component" value="Unassembled WGS sequence"/>
</dbReference>
<protein>
    <submittedName>
        <fullName evidence="1">Uncharacterized protein</fullName>
    </submittedName>
</protein>
<name>A0A917XZ12_9BACI</name>
<evidence type="ECO:0000313" key="2">
    <source>
        <dbReference type="Proteomes" id="UP000624041"/>
    </source>
</evidence>
<accession>A0A917XZ12</accession>
<gene>
    <name evidence="1" type="ORF">GCM10007971_23400</name>
</gene>
<dbReference type="AlphaFoldDB" id="A0A917XZ12"/>
<sequence length="43" mass="4848">MSQHGLLRDAEFELSSHSAEHVSFEVALEGRLKDVYPGLYDDV</sequence>
<keyword evidence="2" id="KW-1185">Reference proteome</keyword>